<keyword evidence="2" id="KW-1133">Transmembrane helix</keyword>
<evidence type="ECO:0008006" key="5">
    <source>
        <dbReference type="Google" id="ProtNLM"/>
    </source>
</evidence>
<organism evidence="3 4">
    <name type="scientific">Elysia marginata</name>
    <dbReference type="NCBI Taxonomy" id="1093978"/>
    <lineage>
        <taxon>Eukaryota</taxon>
        <taxon>Metazoa</taxon>
        <taxon>Spiralia</taxon>
        <taxon>Lophotrochozoa</taxon>
        <taxon>Mollusca</taxon>
        <taxon>Gastropoda</taxon>
        <taxon>Heterobranchia</taxon>
        <taxon>Euthyneura</taxon>
        <taxon>Panpulmonata</taxon>
        <taxon>Sacoglossa</taxon>
        <taxon>Placobranchoidea</taxon>
        <taxon>Plakobranchidae</taxon>
        <taxon>Elysia</taxon>
    </lineage>
</organism>
<feature type="transmembrane region" description="Helical" evidence="2">
    <location>
        <begin position="33"/>
        <end position="58"/>
    </location>
</feature>
<sequence>VVVVVVVVVVITIITAFYIAPIPTGVSSRRFTYILSITYLVVVVVVVGAVVVVVVVVVMAVVMVVVVVIVLAVMMVVVVAAGIAVVASSPVQAEKASFFNIVIGFVTLLFGCVAAVAILVAYRRKVRENAGAGHIGDHHPRFEDGHDAEDGTDVTSREDKPLGAGSSPRVHEEAEPKMHGSEGSVERRHSHTLSIKSDERPSD</sequence>
<gene>
    <name evidence="3" type="ORF">ElyMa_006929700</name>
</gene>
<dbReference type="EMBL" id="BMAT01013866">
    <property type="protein sequence ID" value="GFS21639.1"/>
    <property type="molecule type" value="Genomic_DNA"/>
</dbReference>
<evidence type="ECO:0000256" key="2">
    <source>
        <dbReference type="SAM" id="Phobius"/>
    </source>
</evidence>
<comment type="caution">
    <text evidence="3">The sequence shown here is derived from an EMBL/GenBank/DDBJ whole genome shotgun (WGS) entry which is preliminary data.</text>
</comment>
<evidence type="ECO:0000256" key="1">
    <source>
        <dbReference type="SAM" id="MobiDB-lite"/>
    </source>
</evidence>
<name>A0AAV4JHS1_9GAST</name>
<keyword evidence="4" id="KW-1185">Reference proteome</keyword>
<feature type="transmembrane region" description="Helical" evidence="2">
    <location>
        <begin position="6"/>
        <end position="26"/>
    </location>
</feature>
<dbReference type="AlphaFoldDB" id="A0AAV4JHS1"/>
<proteinExistence type="predicted"/>
<dbReference type="Proteomes" id="UP000762676">
    <property type="component" value="Unassembled WGS sequence"/>
</dbReference>
<accession>A0AAV4JHS1</accession>
<evidence type="ECO:0000313" key="3">
    <source>
        <dbReference type="EMBL" id="GFS21639.1"/>
    </source>
</evidence>
<keyword evidence="2" id="KW-0812">Transmembrane</keyword>
<feature type="region of interest" description="Disordered" evidence="1">
    <location>
        <begin position="133"/>
        <end position="203"/>
    </location>
</feature>
<protein>
    <recommendedName>
        <fullName evidence="5">Transmembrane protein</fullName>
    </recommendedName>
</protein>
<keyword evidence="2" id="KW-0472">Membrane</keyword>
<feature type="non-terminal residue" evidence="3">
    <location>
        <position position="1"/>
    </location>
</feature>
<feature type="transmembrane region" description="Helical" evidence="2">
    <location>
        <begin position="64"/>
        <end position="86"/>
    </location>
</feature>
<feature type="compositionally biased region" description="Basic and acidic residues" evidence="1">
    <location>
        <begin position="135"/>
        <end position="161"/>
    </location>
</feature>
<feature type="transmembrane region" description="Helical" evidence="2">
    <location>
        <begin position="98"/>
        <end position="122"/>
    </location>
</feature>
<evidence type="ECO:0000313" key="4">
    <source>
        <dbReference type="Proteomes" id="UP000762676"/>
    </source>
</evidence>
<feature type="compositionally biased region" description="Basic and acidic residues" evidence="1">
    <location>
        <begin position="169"/>
        <end position="187"/>
    </location>
</feature>
<reference evidence="3 4" key="1">
    <citation type="journal article" date="2021" name="Elife">
        <title>Chloroplast acquisition without the gene transfer in kleptoplastic sea slugs, Plakobranchus ocellatus.</title>
        <authorList>
            <person name="Maeda T."/>
            <person name="Takahashi S."/>
            <person name="Yoshida T."/>
            <person name="Shimamura S."/>
            <person name="Takaki Y."/>
            <person name="Nagai Y."/>
            <person name="Toyoda A."/>
            <person name="Suzuki Y."/>
            <person name="Arimoto A."/>
            <person name="Ishii H."/>
            <person name="Satoh N."/>
            <person name="Nishiyama T."/>
            <person name="Hasebe M."/>
            <person name="Maruyama T."/>
            <person name="Minagawa J."/>
            <person name="Obokata J."/>
            <person name="Shigenobu S."/>
        </authorList>
    </citation>
    <scope>NUCLEOTIDE SEQUENCE [LARGE SCALE GENOMIC DNA]</scope>
</reference>